<dbReference type="AlphaFoldDB" id="A0A7X0HAI1"/>
<gene>
    <name evidence="1" type="ORF">HNQ40_002615</name>
</gene>
<organism evidence="1 2">
    <name type="scientific">Algisphaera agarilytica</name>
    <dbReference type="NCBI Taxonomy" id="1385975"/>
    <lineage>
        <taxon>Bacteria</taxon>
        <taxon>Pseudomonadati</taxon>
        <taxon>Planctomycetota</taxon>
        <taxon>Phycisphaerae</taxon>
        <taxon>Phycisphaerales</taxon>
        <taxon>Phycisphaeraceae</taxon>
        <taxon>Algisphaera</taxon>
    </lineage>
</organism>
<dbReference type="Proteomes" id="UP000541810">
    <property type="component" value="Unassembled WGS sequence"/>
</dbReference>
<name>A0A7X0HAI1_9BACT</name>
<evidence type="ECO:0000313" key="2">
    <source>
        <dbReference type="Proteomes" id="UP000541810"/>
    </source>
</evidence>
<reference evidence="1 2" key="1">
    <citation type="submission" date="2020-08" db="EMBL/GenBank/DDBJ databases">
        <title>Genomic Encyclopedia of Type Strains, Phase IV (KMG-IV): sequencing the most valuable type-strain genomes for metagenomic binning, comparative biology and taxonomic classification.</title>
        <authorList>
            <person name="Goeker M."/>
        </authorList>
    </citation>
    <scope>NUCLEOTIDE SEQUENCE [LARGE SCALE GENOMIC DNA]</scope>
    <source>
        <strain evidence="1 2">DSM 103725</strain>
    </source>
</reference>
<dbReference type="EMBL" id="JACHGY010000001">
    <property type="protein sequence ID" value="MBB6430809.1"/>
    <property type="molecule type" value="Genomic_DNA"/>
</dbReference>
<protein>
    <submittedName>
        <fullName evidence="1">Uncharacterized protein</fullName>
    </submittedName>
</protein>
<dbReference type="RefSeq" id="WP_184678303.1">
    <property type="nucleotide sequence ID" value="NZ_JACHGY010000001.1"/>
</dbReference>
<comment type="caution">
    <text evidence="1">The sequence shown here is derived from an EMBL/GenBank/DDBJ whole genome shotgun (WGS) entry which is preliminary data.</text>
</comment>
<accession>A0A7X0HAI1</accession>
<evidence type="ECO:0000313" key="1">
    <source>
        <dbReference type="EMBL" id="MBB6430809.1"/>
    </source>
</evidence>
<keyword evidence="2" id="KW-1185">Reference proteome</keyword>
<proteinExistence type="predicted"/>
<sequence length="67" mass="7206">MISLTDGQCGLCKHYGEDHSDQPQLIQIRTSKSAPEDFKDTCGHPQVEPLQLTVTADSGCQGFEAAA</sequence>